<gene>
    <name evidence="1" type="ORF">KK103_15765</name>
</gene>
<comment type="caution">
    <text evidence="1">The sequence shown here is derived from an EMBL/GenBank/DDBJ whole genome shotgun (WGS) entry which is preliminary data.</text>
</comment>
<accession>A0A9Q2W6C1</accession>
<name>A0A9Q2W6C1_9MICO</name>
<sequence>MVNYLGDWRVLNAGEWVTLYKKSVHYDKPGDPGRPTDFAAGEEGYDTGRWNVYMTPKDPDSALLRRGDERYVDPTYKGDYQIDEDSISLTE</sequence>
<proteinExistence type="predicted"/>
<protein>
    <submittedName>
        <fullName evidence="1">Uncharacterized protein</fullName>
    </submittedName>
</protein>
<dbReference type="AlphaFoldDB" id="A0A9Q2W6C1"/>
<dbReference type="Proteomes" id="UP000709437">
    <property type="component" value="Unassembled WGS sequence"/>
</dbReference>
<organism evidence="1 2">
    <name type="scientific">Curtobacterium flaccumfaciens pv. flaccumfaciens</name>
    <dbReference type="NCBI Taxonomy" id="138532"/>
    <lineage>
        <taxon>Bacteria</taxon>
        <taxon>Bacillati</taxon>
        <taxon>Actinomycetota</taxon>
        <taxon>Actinomycetes</taxon>
        <taxon>Micrococcales</taxon>
        <taxon>Microbacteriaceae</taxon>
        <taxon>Curtobacterium</taxon>
    </lineage>
</organism>
<evidence type="ECO:0000313" key="2">
    <source>
        <dbReference type="Proteomes" id="UP000709437"/>
    </source>
</evidence>
<evidence type="ECO:0000313" key="1">
    <source>
        <dbReference type="EMBL" id="MBT1543220.1"/>
    </source>
</evidence>
<dbReference type="EMBL" id="JAHEWX010000025">
    <property type="protein sequence ID" value="MBT1543220.1"/>
    <property type="molecule type" value="Genomic_DNA"/>
</dbReference>
<dbReference type="RefSeq" id="WP_128781795.1">
    <property type="nucleotide sequence ID" value="NZ_CP045288.2"/>
</dbReference>
<reference evidence="1" key="1">
    <citation type="submission" date="2021-05" db="EMBL/GenBank/DDBJ databases">
        <title>Whole genome sequence of Curtobacterium flaccumfaciens pv. flaccumfaciens strain CFBP 3417.</title>
        <authorList>
            <person name="Osdaghi E."/>
            <person name="Taghouti G."/>
            <person name="Portier P."/>
            <person name="Fazliarab A."/>
            <person name="Taghavi S.M."/>
            <person name="Briand M."/>
            <person name="Le-Saux M."/>
            <person name="Jacques M.-A."/>
        </authorList>
    </citation>
    <scope>NUCLEOTIDE SEQUENCE</scope>
    <source>
        <strain evidence="1">CFBP 3417</strain>
    </source>
</reference>